<feature type="transmembrane region" description="Helical" evidence="9">
    <location>
        <begin position="384"/>
        <end position="402"/>
    </location>
</feature>
<sequence length="449" mass="47831">MGFFDALNDWILSLPTGIIYLVALMGAGIFLTFRLRFVQFRHFFRAFKDTFQNIGKGGGEGSISSFQATATALAGTLGTGNIIGVATAIVSGGPGAVFWMCVSSFFGMATKFSEIVLAVHFRTQNRNGETVGGPMYYIQNGIHSRWMAVIFSAACVGASFGVGNLSQSNAISDALYSTFGAPKWLVGLVVMAVIGLIIIGGIKRIGAVTERLVPIMALTYFIGSIAAIAVNWRALPEAFSVIFRDAFTTQSISGGVLGYLTSRAVRFGISRGVFSNEAGLGSAPIAHGAAQTDSAVRQGLWGIVEVFLDTILMCTMTTVVILTSGQYQSGATGAALTTSAFATALGKHAASFVAISTIFFAVASIVGWAYYGEKAIEFLSPKRIWVNVYRVCFVLSVFLGAVAQIDLIWNLSDLLNLIMAIPNIIAVVALSKIVSRESQSYFAKFTKTR</sequence>
<comment type="subcellular location">
    <subcellularLocation>
        <location evidence="1 9">Cell membrane</location>
        <topology evidence="1 9">Multi-pass membrane protein</topology>
    </subcellularLocation>
</comment>
<feature type="transmembrane region" description="Helical" evidence="9">
    <location>
        <begin position="306"/>
        <end position="329"/>
    </location>
</feature>
<keyword evidence="4 9" id="KW-1003">Cell membrane</keyword>
<evidence type="ECO:0000256" key="1">
    <source>
        <dbReference type="ARBA" id="ARBA00004651"/>
    </source>
</evidence>
<evidence type="ECO:0000256" key="5">
    <source>
        <dbReference type="ARBA" id="ARBA00022692"/>
    </source>
</evidence>
<keyword evidence="3 9" id="KW-0813">Transport</keyword>
<gene>
    <name evidence="10" type="ORF">H8710_04695</name>
</gene>
<evidence type="ECO:0000256" key="3">
    <source>
        <dbReference type="ARBA" id="ARBA00022448"/>
    </source>
</evidence>
<feature type="transmembrane region" description="Helical" evidence="9">
    <location>
        <begin position="146"/>
        <end position="164"/>
    </location>
</feature>
<dbReference type="GO" id="GO:0005886">
    <property type="term" value="C:plasma membrane"/>
    <property type="evidence" value="ECO:0007669"/>
    <property type="project" value="UniProtKB-SubCell"/>
</dbReference>
<evidence type="ECO:0000313" key="10">
    <source>
        <dbReference type="EMBL" id="MBC8559366.1"/>
    </source>
</evidence>
<keyword evidence="5 9" id="KW-0812">Transmembrane</keyword>
<evidence type="ECO:0000256" key="8">
    <source>
        <dbReference type="ARBA" id="ARBA00023136"/>
    </source>
</evidence>
<keyword evidence="8 9" id="KW-0472">Membrane</keyword>
<protein>
    <submittedName>
        <fullName evidence="10">Sodium:alanine symporter family protein</fullName>
    </submittedName>
</protein>
<keyword evidence="7 9" id="KW-1133">Transmembrane helix</keyword>
<accession>A0A926I6Y9</accession>
<name>A0A926I6Y9_9FIRM</name>
<comment type="similarity">
    <text evidence="2 9">Belongs to the alanine or glycine:cation symporter (AGCS) (TC 2.A.25) family.</text>
</comment>
<keyword evidence="6 9" id="KW-0769">Symport</keyword>
<feature type="transmembrane region" description="Helical" evidence="9">
    <location>
        <begin position="349"/>
        <end position="372"/>
    </location>
</feature>
<dbReference type="Proteomes" id="UP000610760">
    <property type="component" value="Unassembled WGS sequence"/>
</dbReference>
<dbReference type="PANTHER" id="PTHR30330:SF3">
    <property type="entry name" value="TRANSCRIPTIONAL REGULATOR, LRP FAMILY"/>
    <property type="match status" value="1"/>
</dbReference>
<keyword evidence="11" id="KW-1185">Reference proteome</keyword>
<evidence type="ECO:0000256" key="4">
    <source>
        <dbReference type="ARBA" id="ARBA00022475"/>
    </source>
</evidence>
<dbReference type="RefSeq" id="WP_249294260.1">
    <property type="nucleotide sequence ID" value="NZ_JACRSV010000001.1"/>
</dbReference>
<dbReference type="InterPro" id="IPR001463">
    <property type="entry name" value="Na/Ala_symport"/>
</dbReference>
<dbReference type="Gene3D" id="1.20.1740.10">
    <property type="entry name" value="Amino acid/polyamine transporter I"/>
    <property type="match status" value="1"/>
</dbReference>
<dbReference type="FunFam" id="1.20.1740.10:FF:000004">
    <property type="entry name" value="Sodium:alanine symporter family protein"/>
    <property type="match status" value="1"/>
</dbReference>
<dbReference type="PRINTS" id="PR00175">
    <property type="entry name" value="NAALASMPORT"/>
</dbReference>
<evidence type="ECO:0000313" key="11">
    <source>
        <dbReference type="Proteomes" id="UP000610760"/>
    </source>
</evidence>
<reference evidence="10" key="1">
    <citation type="submission" date="2020-08" db="EMBL/GenBank/DDBJ databases">
        <title>Genome public.</title>
        <authorList>
            <person name="Liu C."/>
            <person name="Sun Q."/>
        </authorList>
    </citation>
    <scope>NUCLEOTIDE SEQUENCE</scope>
    <source>
        <strain evidence="10">NSJ-33</strain>
    </source>
</reference>
<proteinExistence type="inferred from homology"/>
<evidence type="ECO:0000256" key="6">
    <source>
        <dbReference type="ARBA" id="ARBA00022847"/>
    </source>
</evidence>
<evidence type="ECO:0000256" key="7">
    <source>
        <dbReference type="ARBA" id="ARBA00022989"/>
    </source>
</evidence>
<feature type="transmembrane region" description="Helical" evidence="9">
    <location>
        <begin position="12"/>
        <end position="33"/>
    </location>
</feature>
<organism evidence="10 11">
    <name type="scientific">Fumia xinanensis</name>
    <dbReference type="NCBI Taxonomy" id="2763659"/>
    <lineage>
        <taxon>Bacteria</taxon>
        <taxon>Bacillati</taxon>
        <taxon>Bacillota</taxon>
        <taxon>Clostridia</taxon>
        <taxon>Eubacteriales</taxon>
        <taxon>Oscillospiraceae</taxon>
        <taxon>Fumia</taxon>
    </lineage>
</organism>
<dbReference type="NCBIfam" id="TIGR00835">
    <property type="entry name" value="agcS"/>
    <property type="match status" value="1"/>
</dbReference>
<comment type="caution">
    <text evidence="10">The sequence shown here is derived from an EMBL/GenBank/DDBJ whole genome shotgun (WGS) entry which is preliminary data.</text>
</comment>
<evidence type="ECO:0000256" key="9">
    <source>
        <dbReference type="RuleBase" id="RU363064"/>
    </source>
</evidence>
<dbReference type="GO" id="GO:0005283">
    <property type="term" value="F:amino acid:sodium symporter activity"/>
    <property type="evidence" value="ECO:0007669"/>
    <property type="project" value="InterPro"/>
</dbReference>
<dbReference type="Pfam" id="PF01235">
    <property type="entry name" value="Na_Ala_symp"/>
    <property type="match status" value="1"/>
</dbReference>
<feature type="transmembrane region" description="Helical" evidence="9">
    <location>
        <begin position="414"/>
        <end position="434"/>
    </location>
</feature>
<dbReference type="AlphaFoldDB" id="A0A926I6Y9"/>
<feature type="transmembrane region" description="Helical" evidence="9">
    <location>
        <begin position="214"/>
        <end position="235"/>
    </location>
</feature>
<evidence type="ECO:0000256" key="2">
    <source>
        <dbReference type="ARBA" id="ARBA00009261"/>
    </source>
</evidence>
<dbReference type="EMBL" id="JACRSV010000001">
    <property type="protein sequence ID" value="MBC8559366.1"/>
    <property type="molecule type" value="Genomic_DNA"/>
</dbReference>
<dbReference type="PANTHER" id="PTHR30330">
    <property type="entry name" value="AGSS FAMILY TRANSPORTER, SODIUM-ALANINE"/>
    <property type="match status" value="1"/>
</dbReference>
<feature type="transmembrane region" description="Helical" evidence="9">
    <location>
        <begin position="184"/>
        <end position="202"/>
    </location>
</feature>